<dbReference type="GO" id="GO:0016559">
    <property type="term" value="P:peroxisome fission"/>
    <property type="evidence" value="ECO:0007669"/>
    <property type="project" value="InterPro"/>
</dbReference>
<dbReference type="PANTHER" id="PTHR20990">
    <property type="entry name" value="PEROXISOMAL BIOGENESIS FACTOR 11"/>
    <property type="match status" value="1"/>
</dbReference>
<gene>
    <name evidence="4" type="ORF">APLA_LOCUS6032</name>
</gene>
<evidence type="ECO:0000256" key="1">
    <source>
        <dbReference type="ARBA" id="ARBA00023136"/>
    </source>
</evidence>
<evidence type="ECO:0000313" key="4">
    <source>
        <dbReference type="EMBL" id="CAB3235305.1"/>
    </source>
</evidence>
<dbReference type="PANTHER" id="PTHR20990:SF1">
    <property type="entry name" value="PEROXISOMAL MEMBRANE PROTEIN 11C"/>
    <property type="match status" value="1"/>
</dbReference>
<comment type="subcellular location">
    <subcellularLocation>
        <location evidence="3">Peroxisome membrane</location>
    </subcellularLocation>
</comment>
<comment type="caution">
    <text evidence="4">The sequence shown here is derived from an EMBL/GenBank/DDBJ whole genome shotgun (WGS) entry which is preliminary data.</text>
</comment>
<evidence type="ECO:0000313" key="5">
    <source>
        <dbReference type="Proteomes" id="UP000494106"/>
    </source>
</evidence>
<dbReference type="GO" id="GO:0005778">
    <property type="term" value="C:peroxisomal membrane"/>
    <property type="evidence" value="ECO:0007669"/>
    <property type="project" value="UniProtKB-SubCell"/>
</dbReference>
<dbReference type="Proteomes" id="UP000494106">
    <property type="component" value="Unassembled WGS sequence"/>
</dbReference>
<evidence type="ECO:0000256" key="2">
    <source>
        <dbReference type="ARBA" id="ARBA00023140"/>
    </source>
</evidence>
<evidence type="ECO:0008006" key="6">
    <source>
        <dbReference type="Google" id="ProtNLM"/>
    </source>
</evidence>
<dbReference type="InterPro" id="IPR026510">
    <property type="entry name" value="PEX11C_met"/>
</dbReference>
<protein>
    <recommendedName>
        <fullName evidence="6">Peroxisomal membrane protein 11C</fullName>
    </recommendedName>
</protein>
<keyword evidence="2" id="KW-0576">Peroxisome</keyword>
<dbReference type="OrthoDB" id="10005898at2759"/>
<reference evidence="4 5" key="1">
    <citation type="submission" date="2020-04" db="EMBL/GenBank/DDBJ databases">
        <authorList>
            <person name="Wallbank WR R."/>
            <person name="Pardo Diaz C."/>
            <person name="Kozak K."/>
            <person name="Martin S."/>
            <person name="Jiggins C."/>
            <person name="Moest M."/>
            <person name="Warren A I."/>
            <person name="Byers J.R.P. K."/>
            <person name="Montejo-Kovacevich G."/>
            <person name="Yen C E."/>
        </authorList>
    </citation>
    <scope>NUCLEOTIDE SEQUENCE [LARGE SCALE GENOMIC DNA]</scope>
</reference>
<organism evidence="4 5">
    <name type="scientific">Arctia plantaginis</name>
    <name type="common">Wood tiger moth</name>
    <name type="synonym">Phalaena plantaginis</name>
    <dbReference type="NCBI Taxonomy" id="874455"/>
    <lineage>
        <taxon>Eukaryota</taxon>
        <taxon>Metazoa</taxon>
        <taxon>Ecdysozoa</taxon>
        <taxon>Arthropoda</taxon>
        <taxon>Hexapoda</taxon>
        <taxon>Insecta</taxon>
        <taxon>Pterygota</taxon>
        <taxon>Neoptera</taxon>
        <taxon>Endopterygota</taxon>
        <taxon>Lepidoptera</taxon>
        <taxon>Glossata</taxon>
        <taxon>Ditrysia</taxon>
        <taxon>Noctuoidea</taxon>
        <taxon>Erebidae</taxon>
        <taxon>Arctiinae</taxon>
        <taxon>Arctia</taxon>
    </lineage>
</organism>
<dbReference type="EMBL" id="CADEBC010000485">
    <property type="protein sequence ID" value="CAB3235305.1"/>
    <property type="molecule type" value="Genomic_DNA"/>
</dbReference>
<evidence type="ECO:0000256" key="3">
    <source>
        <dbReference type="ARBA" id="ARBA00046271"/>
    </source>
</evidence>
<keyword evidence="1" id="KW-0472">Membrane</keyword>
<dbReference type="AlphaFoldDB" id="A0A8S0ZPG9"/>
<dbReference type="InterPro" id="IPR008733">
    <property type="entry name" value="PEX11"/>
</dbReference>
<keyword evidence="5" id="KW-1185">Reference proteome</keyword>
<accession>A0A8S0ZPG9</accession>
<name>A0A8S0ZPG9_ARCPL</name>
<dbReference type="Pfam" id="PF05648">
    <property type="entry name" value="PEX11"/>
    <property type="match status" value="1"/>
</dbReference>
<proteinExistence type="predicted"/>
<sequence length="218" mass="23752">MEVVEELADLLHTHANRDKVVNLISYSLKFWGATANRKELLAASARLASARASMRLYDDALALKTAAKYGWGIQDGLPWGPVGVAAGASTLLYLQAEKLSWLIDTGILTVSKETEFNIKTAHKLFWSLSAFLGLIRSIRGLHTCSEALRSPNRTKCASARFTQASLTSTKFLLDTVHAVSWLPPGWLWGSALTTQQASAVATASAVLGLVLHYHGKRF</sequence>